<dbReference type="SUPFAM" id="SSF53335">
    <property type="entry name" value="S-adenosyl-L-methionine-dependent methyltransferases"/>
    <property type="match status" value="1"/>
</dbReference>
<dbReference type="GO" id="GO:0008757">
    <property type="term" value="F:S-adenosylmethionine-dependent methyltransferase activity"/>
    <property type="evidence" value="ECO:0007669"/>
    <property type="project" value="InterPro"/>
</dbReference>
<accession>A0A813BNS3</accession>
<gene>
    <name evidence="2" type="ORF">SNEC2469_LOCUS31342</name>
</gene>
<organism evidence="2 3">
    <name type="scientific">Symbiodinium necroappetens</name>
    <dbReference type="NCBI Taxonomy" id="1628268"/>
    <lineage>
        <taxon>Eukaryota</taxon>
        <taxon>Sar</taxon>
        <taxon>Alveolata</taxon>
        <taxon>Dinophyceae</taxon>
        <taxon>Suessiales</taxon>
        <taxon>Symbiodiniaceae</taxon>
        <taxon>Symbiodinium</taxon>
    </lineage>
</organism>
<dbReference type="InterPro" id="IPR013216">
    <property type="entry name" value="Methyltransf_11"/>
</dbReference>
<dbReference type="Gene3D" id="3.40.50.150">
    <property type="entry name" value="Vaccinia Virus protein VP39"/>
    <property type="match status" value="1"/>
</dbReference>
<proteinExistence type="predicted"/>
<dbReference type="AlphaFoldDB" id="A0A813BNS3"/>
<dbReference type="PANTHER" id="PTHR43591">
    <property type="entry name" value="METHYLTRANSFERASE"/>
    <property type="match status" value="1"/>
</dbReference>
<dbReference type="PANTHER" id="PTHR43591:SF99">
    <property type="entry name" value="OS06G0646000 PROTEIN"/>
    <property type="match status" value="1"/>
</dbReference>
<dbReference type="Pfam" id="PF08241">
    <property type="entry name" value="Methyltransf_11"/>
    <property type="match status" value="1"/>
</dbReference>
<reference evidence="2" key="1">
    <citation type="submission" date="2021-02" db="EMBL/GenBank/DDBJ databases">
        <authorList>
            <person name="Dougan E. K."/>
            <person name="Rhodes N."/>
            <person name="Thang M."/>
            <person name="Chan C."/>
        </authorList>
    </citation>
    <scope>NUCLEOTIDE SEQUENCE</scope>
</reference>
<sequence length="285" mass="30978">MPSPARWAFRRARRSRNWEESSLRSPSACLEALCSPLAPRPSRARWSPLPTNVAGAGALPVQASRGQTRNFASQRGEGKAGSETCFQRRAQDFLREGTGLLGDLTALRDTLLDASCGSGLFSRRFAASGDYSTVVALDFSESMLRQVDDFARQEIGPDYAQGGEGKTALQLVRADIARLPFESGSLGGVHAGAAIHCWPNPELAVAEVSRVLRPGGVFVLTTFMPRGPLRTMGTNRNPYKFWTEEELRSLTSRCGLSDFKAIIKDPAFIMVRVKKPTASTPTESA</sequence>
<dbReference type="InterPro" id="IPR029063">
    <property type="entry name" value="SAM-dependent_MTases_sf"/>
</dbReference>
<evidence type="ECO:0000313" key="3">
    <source>
        <dbReference type="Proteomes" id="UP000601435"/>
    </source>
</evidence>
<feature type="domain" description="Methyltransferase type 11" evidence="1">
    <location>
        <begin position="112"/>
        <end position="220"/>
    </location>
</feature>
<comment type="caution">
    <text evidence="2">The sequence shown here is derived from an EMBL/GenBank/DDBJ whole genome shotgun (WGS) entry which is preliminary data.</text>
</comment>
<keyword evidence="3" id="KW-1185">Reference proteome</keyword>
<dbReference type="EMBL" id="CAJNJA010075585">
    <property type="protein sequence ID" value="CAE7915211.1"/>
    <property type="molecule type" value="Genomic_DNA"/>
</dbReference>
<protein>
    <recommendedName>
        <fullName evidence="1">Methyltransferase type 11 domain-containing protein</fullName>
    </recommendedName>
</protein>
<dbReference type="Proteomes" id="UP000601435">
    <property type="component" value="Unassembled WGS sequence"/>
</dbReference>
<name>A0A813BNS3_9DINO</name>
<dbReference type="OrthoDB" id="10017101at2759"/>
<evidence type="ECO:0000313" key="2">
    <source>
        <dbReference type="EMBL" id="CAE7915211.1"/>
    </source>
</evidence>
<dbReference type="CDD" id="cd02440">
    <property type="entry name" value="AdoMet_MTases"/>
    <property type="match status" value="1"/>
</dbReference>
<evidence type="ECO:0000259" key="1">
    <source>
        <dbReference type="Pfam" id="PF08241"/>
    </source>
</evidence>